<dbReference type="CDD" id="cd00371">
    <property type="entry name" value="HMA"/>
    <property type="match status" value="1"/>
</dbReference>
<gene>
    <name evidence="2" type="ORF">SAMN02745674_00283</name>
</gene>
<keyword evidence="3" id="KW-1185">Reference proteome</keyword>
<dbReference type="RefSeq" id="WP_078756914.1">
    <property type="nucleotide sequence ID" value="NZ_FUXP01000001.1"/>
</dbReference>
<dbReference type="InterPro" id="IPR036163">
    <property type="entry name" value="HMA_dom_sf"/>
</dbReference>
<evidence type="ECO:0000259" key="1">
    <source>
        <dbReference type="PROSITE" id="PS50846"/>
    </source>
</evidence>
<dbReference type="SUPFAM" id="SSF55008">
    <property type="entry name" value="HMA, heavy metal-associated domain"/>
    <property type="match status" value="1"/>
</dbReference>
<dbReference type="AlphaFoldDB" id="A0A1T4M552"/>
<dbReference type="GO" id="GO:0046872">
    <property type="term" value="F:metal ion binding"/>
    <property type="evidence" value="ECO:0007669"/>
    <property type="project" value="InterPro"/>
</dbReference>
<dbReference type="InterPro" id="IPR006121">
    <property type="entry name" value="HMA_dom"/>
</dbReference>
<organism evidence="2 3">
    <name type="scientific">Lysobacter spongiicola DSM 21749</name>
    <dbReference type="NCBI Taxonomy" id="1122188"/>
    <lineage>
        <taxon>Bacteria</taxon>
        <taxon>Pseudomonadati</taxon>
        <taxon>Pseudomonadota</taxon>
        <taxon>Gammaproteobacteria</taxon>
        <taxon>Lysobacterales</taxon>
        <taxon>Lysobacteraceae</taxon>
        <taxon>Novilysobacter</taxon>
    </lineage>
</organism>
<dbReference type="EMBL" id="FUXP01000001">
    <property type="protein sequence ID" value="SJZ61854.1"/>
    <property type="molecule type" value="Genomic_DNA"/>
</dbReference>
<evidence type="ECO:0000313" key="2">
    <source>
        <dbReference type="EMBL" id="SJZ61854.1"/>
    </source>
</evidence>
<name>A0A1T4M552_9GAMM</name>
<feature type="domain" description="HMA" evidence="1">
    <location>
        <begin position="1"/>
        <end position="60"/>
    </location>
</feature>
<dbReference type="Gene3D" id="3.30.70.100">
    <property type="match status" value="1"/>
</dbReference>
<dbReference type="PROSITE" id="PS50846">
    <property type="entry name" value="HMA_2"/>
    <property type="match status" value="1"/>
</dbReference>
<dbReference type="Proteomes" id="UP000190061">
    <property type="component" value="Unassembled WGS sequence"/>
</dbReference>
<sequence>MNLTVQGMTCGHCVAAISRAVDALGGRAQVDLTRGTVTVEGTTDVAAVRRAIEDEGYKVVDVQAADAERGGGPGGSCCGCRG</sequence>
<reference evidence="2 3" key="1">
    <citation type="submission" date="2017-02" db="EMBL/GenBank/DDBJ databases">
        <authorList>
            <person name="Peterson S.W."/>
        </authorList>
    </citation>
    <scope>NUCLEOTIDE SEQUENCE [LARGE SCALE GENOMIC DNA]</scope>
    <source>
        <strain evidence="2 3">DSM 21749</strain>
    </source>
</reference>
<dbReference type="OrthoDB" id="9814359at2"/>
<proteinExistence type="predicted"/>
<dbReference type="Pfam" id="PF00403">
    <property type="entry name" value="HMA"/>
    <property type="match status" value="1"/>
</dbReference>
<accession>A0A1T4M552</accession>
<dbReference type="STRING" id="1122188.SAMN02745674_00283"/>
<evidence type="ECO:0000313" key="3">
    <source>
        <dbReference type="Proteomes" id="UP000190061"/>
    </source>
</evidence>
<protein>
    <submittedName>
        <fullName evidence="2">Copper chaperone</fullName>
    </submittedName>
</protein>